<dbReference type="SMART" id="SM00388">
    <property type="entry name" value="HisKA"/>
    <property type="match status" value="1"/>
</dbReference>
<proteinExistence type="predicted"/>
<dbReference type="CDD" id="cd00075">
    <property type="entry name" value="HATPase"/>
    <property type="match status" value="1"/>
</dbReference>
<keyword evidence="4" id="KW-0597">Phosphoprotein</keyword>
<dbReference type="GO" id="GO:0005886">
    <property type="term" value="C:plasma membrane"/>
    <property type="evidence" value="ECO:0007669"/>
    <property type="project" value="TreeGrafter"/>
</dbReference>
<dbReference type="AlphaFoldDB" id="A0A923HJQ1"/>
<comment type="catalytic activity">
    <reaction evidence="1">
        <text>ATP + protein L-histidine = ADP + protein N-phospho-L-histidine.</text>
        <dbReference type="EC" id="2.7.13.3"/>
    </reaction>
</comment>
<dbReference type="Pfam" id="PF02518">
    <property type="entry name" value="HATPase_c"/>
    <property type="match status" value="1"/>
</dbReference>
<feature type="transmembrane region" description="Helical" evidence="13">
    <location>
        <begin position="60"/>
        <end position="76"/>
    </location>
</feature>
<dbReference type="Pfam" id="PF00512">
    <property type="entry name" value="HisKA"/>
    <property type="match status" value="1"/>
</dbReference>
<dbReference type="Gene3D" id="3.30.565.10">
    <property type="entry name" value="Histidine kinase-like ATPase, C-terminal domain"/>
    <property type="match status" value="1"/>
</dbReference>
<dbReference type="PANTHER" id="PTHR45569">
    <property type="entry name" value="SENSOR PROTEIN KDPD"/>
    <property type="match status" value="1"/>
</dbReference>
<feature type="transmembrane region" description="Helical" evidence="13">
    <location>
        <begin position="88"/>
        <end position="108"/>
    </location>
</feature>
<dbReference type="SMART" id="SM00387">
    <property type="entry name" value="HATPase_c"/>
    <property type="match status" value="1"/>
</dbReference>
<dbReference type="InterPro" id="IPR003594">
    <property type="entry name" value="HATPase_dom"/>
</dbReference>
<sequence length="501" mass="55460">MQPSLFQRAKQWTTLLILLVVGSAFAAAVDAYVSLLGLTMIYVIVVVIAAYTLSRNKSILCAFLAVACLNYFFVPPRFTFHVEGKEHLIALGALLIVALIVNSLVARLKDESMTAKRNELRARQLQSFAISLSNAASIEQAQQMTKLAFETAFSYTTHLRFLGQLNAHEALPQVINDGLEACIKEQKIIGSGTGRWNELEHWFVPIGEQEIFGAACIQDVALDDHAGREHAAALCSLSAQGLRRLHLSQKINHANQEIERQQLQTMFLSAISHDLRTPLAVVLGAASALQTQADKLSTEEQARLLNSIVDETNYLGTITENTLQLVRLKQAQPNLRTDWESMEEIVGSVLQRIKQRHTGNRIRYQIATDLPLIQVDAVLIAQLLSNLIDNALKYSEDKVTLSVELTQPKLLQICIKDLGPGIPQQERESIFEAYTHSRQHDQSSQRGAGLGLAVCRAIARAHGGDLTVKARQTGGSNFVVKLPVSNTEMSHRISEFNEETK</sequence>
<dbReference type="InterPro" id="IPR003661">
    <property type="entry name" value="HisK_dim/P_dom"/>
</dbReference>
<evidence type="ECO:0000313" key="15">
    <source>
        <dbReference type="EMBL" id="MBC3880654.1"/>
    </source>
</evidence>
<dbReference type="Pfam" id="PF13493">
    <property type="entry name" value="DUF4118"/>
    <property type="match status" value="1"/>
</dbReference>
<evidence type="ECO:0000256" key="2">
    <source>
        <dbReference type="ARBA" id="ARBA00004141"/>
    </source>
</evidence>
<feature type="domain" description="Histidine kinase" evidence="14">
    <location>
        <begin position="270"/>
        <end position="486"/>
    </location>
</feature>
<dbReference type="Proteomes" id="UP000627446">
    <property type="component" value="Unassembled WGS sequence"/>
</dbReference>
<dbReference type="InterPro" id="IPR052023">
    <property type="entry name" value="Histidine_kinase_KdpD"/>
</dbReference>
<evidence type="ECO:0000259" key="14">
    <source>
        <dbReference type="PROSITE" id="PS50109"/>
    </source>
</evidence>
<gene>
    <name evidence="15" type="ORF">H8K36_04660</name>
</gene>
<dbReference type="InterPro" id="IPR036890">
    <property type="entry name" value="HATPase_C_sf"/>
</dbReference>
<keyword evidence="10 13" id="KW-1133">Transmembrane helix</keyword>
<dbReference type="Gene3D" id="1.20.120.620">
    <property type="entry name" value="Backbone structure of the membrane domain of e. Coli histidine kinase receptor kdpd"/>
    <property type="match status" value="1"/>
</dbReference>
<name>A0A923HJQ1_9BURK</name>
<keyword evidence="6 13" id="KW-0812">Transmembrane</keyword>
<dbReference type="CDD" id="cd00082">
    <property type="entry name" value="HisKA"/>
    <property type="match status" value="1"/>
</dbReference>
<keyword evidence="7" id="KW-0547">Nucleotide-binding</keyword>
<feature type="transmembrane region" description="Helical" evidence="13">
    <location>
        <begin position="36"/>
        <end position="53"/>
    </location>
</feature>
<keyword evidence="11" id="KW-0902">Two-component regulatory system</keyword>
<dbReference type="InterPro" id="IPR036097">
    <property type="entry name" value="HisK_dim/P_sf"/>
</dbReference>
<keyword evidence="8" id="KW-0418">Kinase</keyword>
<dbReference type="Gene3D" id="1.10.287.130">
    <property type="match status" value="1"/>
</dbReference>
<dbReference type="InterPro" id="IPR005467">
    <property type="entry name" value="His_kinase_dom"/>
</dbReference>
<evidence type="ECO:0000256" key="9">
    <source>
        <dbReference type="ARBA" id="ARBA00022840"/>
    </source>
</evidence>
<dbReference type="GO" id="GO:0000155">
    <property type="term" value="F:phosphorelay sensor kinase activity"/>
    <property type="evidence" value="ECO:0007669"/>
    <property type="project" value="InterPro"/>
</dbReference>
<evidence type="ECO:0000256" key="7">
    <source>
        <dbReference type="ARBA" id="ARBA00022741"/>
    </source>
</evidence>
<evidence type="ECO:0000256" key="6">
    <source>
        <dbReference type="ARBA" id="ARBA00022692"/>
    </source>
</evidence>
<dbReference type="GO" id="GO:0005524">
    <property type="term" value="F:ATP binding"/>
    <property type="evidence" value="ECO:0007669"/>
    <property type="project" value="UniProtKB-KW"/>
</dbReference>
<dbReference type="SUPFAM" id="SSF55874">
    <property type="entry name" value="ATPase domain of HSP90 chaperone/DNA topoisomerase II/histidine kinase"/>
    <property type="match status" value="1"/>
</dbReference>
<evidence type="ECO:0000256" key="11">
    <source>
        <dbReference type="ARBA" id="ARBA00023012"/>
    </source>
</evidence>
<organism evidence="15 16">
    <name type="scientific">Undibacterium nitidum</name>
    <dbReference type="NCBI Taxonomy" id="2762298"/>
    <lineage>
        <taxon>Bacteria</taxon>
        <taxon>Pseudomonadati</taxon>
        <taxon>Pseudomonadota</taxon>
        <taxon>Betaproteobacteria</taxon>
        <taxon>Burkholderiales</taxon>
        <taxon>Oxalobacteraceae</taxon>
        <taxon>Undibacterium</taxon>
    </lineage>
</organism>
<keyword evidence="16" id="KW-1185">Reference proteome</keyword>
<dbReference type="PROSITE" id="PS50109">
    <property type="entry name" value="HIS_KIN"/>
    <property type="match status" value="1"/>
</dbReference>
<comment type="subcellular location">
    <subcellularLocation>
        <location evidence="2">Membrane</location>
        <topology evidence="2">Multi-pass membrane protein</topology>
    </subcellularLocation>
</comment>
<evidence type="ECO:0000256" key="1">
    <source>
        <dbReference type="ARBA" id="ARBA00000085"/>
    </source>
</evidence>
<evidence type="ECO:0000256" key="12">
    <source>
        <dbReference type="ARBA" id="ARBA00023136"/>
    </source>
</evidence>
<comment type="caution">
    <text evidence="15">The sequence shown here is derived from an EMBL/GenBank/DDBJ whole genome shotgun (WGS) entry which is preliminary data.</text>
</comment>
<evidence type="ECO:0000256" key="5">
    <source>
        <dbReference type="ARBA" id="ARBA00022679"/>
    </source>
</evidence>
<dbReference type="InterPro" id="IPR038318">
    <property type="entry name" value="KdpD_sf"/>
</dbReference>
<keyword evidence="12 13" id="KW-0472">Membrane</keyword>
<dbReference type="InterPro" id="IPR025201">
    <property type="entry name" value="KdpD_TM"/>
</dbReference>
<dbReference type="RefSeq" id="WP_186914858.1">
    <property type="nucleotide sequence ID" value="NZ_JACOFZ010000001.1"/>
</dbReference>
<dbReference type="EMBL" id="JACOFZ010000001">
    <property type="protein sequence ID" value="MBC3880654.1"/>
    <property type="molecule type" value="Genomic_DNA"/>
</dbReference>
<dbReference type="PRINTS" id="PR00344">
    <property type="entry name" value="BCTRLSENSOR"/>
</dbReference>
<evidence type="ECO:0000256" key="8">
    <source>
        <dbReference type="ARBA" id="ARBA00022777"/>
    </source>
</evidence>
<evidence type="ECO:0000256" key="4">
    <source>
        <dbReference type="ARBA" id="ARBA00022553"/>
    </source>
</evidence>
<dbReference type="PANTHER" id="PTHR45569:SF1">
    <property type="entry name" value="SENSOR PROTEIN KDPD"/>
    <property type="match status" value="1"/>
</dbReference>
<evidence type="ECO:0000256" key="13">
    <source>
        <dbReference type="SAM" id="Phobius"/>
    </source>
</evidence>
<protein>
    <recommendedName>
        <fullName evidence="3">histidine kinase</fullName>
        <ecNumber evidence="3">2.7.13.3</ecNumber>
    </recommendedName>
</protein>
<dbReference type="InterPro" id="IPR004358">
    <property type="entry name" value="Sig_transdc_His_kin-like_C"/>
</dbReference>
<evidence type="ECO:0000256" key="10">
    <source>
        <dbReference type="ARBA" id="ARBA00022989"/>
    </source>
</evidence>
<evidence type="ECO:0000256" key="3">
    <source>
        <dbReference type="ARBA" id="ARBA00012438"/>
    </source>
</evidence>
<dbReference type="SUPFAM" id="SSF47384">
    <property type="entry name" value="Homodimeric domain of signal transducing histidine kinase"/>
    <property type="match status" value="1"/>
</dbReference>
<evidence type="ECO:0000313" key="16">
    <source>
        <dbReference type="Proteomes" id="UP000627446"/>
    </source>
</evidence>
<keyword evidence="5" id="KW-0808">Transferase</keyword>
<accession>A0A923HJQ1</accession>
<reference evidence="15" key="1">
    <citation type="submission" date="2020-08" db="EMBL/GenBank/DDBJ databases">
        <title>Novel species isolated from subtropical streams in China.</title>
        <authorList>
            <person name="Lu H."/>
        </authorList>
    </citation>
    <scope>NUCLEOTIDE SEQUENCE</scope>
    <source>
        <strain evidence="15">LX22W</strain>
    </source>
</reference>
<keyword evidence="9" id="KW-0067">ATP-binding</keyword>
<dbReference type="EC" id="2.7.13.3" evidence="3"/>